<gene>
    <name evidence="1" type="ORF">PARMNEM_LOCUS15348</name>
</gene>
<proteinExistence type="predicted"/>
<dbReference type="Proteomes" id="UP001314205">
    <property type="component" value="Unassembled WGS sequence"/>
</dbReference>
<evidence type="ECO:0000313" key="2">
    <source>
        <dbReference type="Proteomes" id="UP001314205"/>
    </source>
</evidence>
<dbReference type="Gene3D" id="3.30.420.10">
    <property type="entry name" value="Ribonuclease H-like superfamily/Ribonuclease H"/>
    <property type="match status" value="1"/>
</dbReference>
<evidence type="ECO:0008006" key="3">
    <source>
        <dbReference type="Google" id="ProtNLM"/>
    </source>
</evidence>
<protein>
    <recommendedName>
        <fullName evidence="3">Tc1-like transposase DDE domain-containing protein</fullName>
    </recommendedName>
</protein>
<comment type="caution">
    <text evidence="1">The sequence shown here is derived from an EMBL/GenBank/DDBJ whole genome shotgun (WGS) entry which is preliminary data.</text>
</comment>
<accession>A0AAV1LLC0</accession>
<evidence type="ECO:0000313" key="1">
    <source>
        <dbReference type="EMBL" id="CAK1595934.1"/>
    </source>
</evidence>
<dbReference type="EMBL" id="CAVLGL010000093">
    <property type="protein sequence ID" value="CAK1595934.1"/>
    <property type="molecule type" value="Genomic_DNA"/>
</dbReference>
<keyword evidence="2" id="KW-1185">Reference proteome</keyword>
<dbReference type="AlphaFoldDB" id="A0AAV1LLC0"/>
<name>A0AAV1LLC0_9NEOP</name>
<dbReference type="GO" id="GO:0003676">
    <property type="term" value="F:nucleic acid binding"/>
    <property type="evidence" value="ECO:0007669"/>
    <property type="project" value="InterPro"/>
</dbReference>
<sequence>MFNNRHWVFQQDSAPAHRAKSTQHWLAAREFDFIRHEDWPSSGPDLNPLDYKIWQHLEEKACSKPHPNLESLKTSLNKAAADIDMDLQSYFILYPIFFSLAMAVRLHKLFQYIDGFKSEHNLKGFLHVGNDYAVFLRVPKSHDQYLIYELYETRQARDINTDKPNLLAISKVPVNYIREQLNTFHIELYKSKYEDSNIIPGTNVKTLREWQIDQSLSYNNTNGLILADQPNILRTVL</sequence>
<dbReference type="InterPro" id="IPR036397">
    <property type="entry name" value="RNaseH_sf"/>
</dbReference>
<reference evidence="1 2" key="1">
    <citation type="submission" date="2023-11" db="EMBL/GenBank/DDBJ databases">
        <authorList>
            <person name="Hedman E."/>
            <person name="Englund M."/>
            <person name="Stromberg M."/>
            <person name="Nyberg Akerstrom W."/>
            <person name="Nylinder S."/>
            <person name="Jareborg N."/>
            <person name="Kallberg Y."/>
            <person name="Kronander E."/>
        </authorList>
    </citation>
    <scope>NUCLEOTIDE SEQUENCE [LARGE SCALE GENOMIC DNA]</scope>
</reference>
<organism evidence="1 2">
    <name type="scientific">Parnassius mnemosyne</name>
    <name type="common">clouded apollo</name>
    <dbReference type="NCBI Taxonomy" id="213953"/>
    <lineage>
        <taxon>Eukaryota</taxon>
        <taxon>Metazoa</taxon>
        <taxon>Ecdysozoa</taxon>
        <taxon>Arthropoda</taxon>
        <taxon>Hexapoda</taxon>
        <taxon>Insecta</taxon>
        <taxon>Pterygota</taxon>
        <taxon>Neoptera</taxon>
        <taxon>Endopterygota</taxon>
        <taxon>Lepidoptera</taxon>
        <taxon>Glossata</taxon>
        <taxon>Ditrysia</taxon>
        <taxon>Papilionoidea</taxon>
        <taxon>Papilionidae</taxon>
        <taxon>Parnassiinae</taxon>
        <taxon>Parnassini</taxon>
        <taxon>Parnassius</taxon>
        <taxon>Driopa</taxon>
    </lineage>
</organism>